<dbReference type="EMBL" id="MU266410">
    <property type="protein sequence ID" value="KAH7925047.1"/>
    <property type="molecule type" value="Genomic_DNA"/>
</dbReference>
<reference evidence="1" key="1">
    <citation type="journal article" date="2021" name="New Phytol.">
        <title>Evolutionary innovations through gain and loss of genes in the ectomycorrhizal Boletales.</title>
        <authorList>
            <person name="Wu G."/>
            <person name="Miyauchi S."/>
            <person name="Morin E."/>
            <person name="Kuo A."/>
            <person name="Drula E."/>
            <person name="Varga T."/>
            <person name="Kohler A."/>
            <person name="Feng B."/>
            <person name="Cao Y."/>
            <person name="Lipzen A."/>
            <person name="Daum C."/>
            <person name="Hundley H."/>
            <person name="Pangilinan J."/>
            <person name="Johnson J."/>
            <person name="Barry K."/>
            <person name="LaButti K."/>
            <person name="Ng V."/>
            <person name="Ahrendt S."/>
            <person name="Min B."/>
            <person name="Choi I.G."/>
            <person name="Park H."/>
            <person name="Plett J.M."/>
            <person name="Magnuson J."/>
            <person name="Spatafora J.W."/>
            <person name="Nagy L.G."/>
            <person name="Henrissat B."/>
            <person name="Grigoriev I.V."/>
            <person name="Yang Z.L."/>
            <person name="Xu J."/>
            <person name="Martin F.M."/>
        </authorList>
    </citation>
    <scope>NUCLEOTIDE SEQUENCE</scope>
    <source>
        <strain evidence="1">KUC20120723A-06</strain>
    </source>
</reference>
<evidence type="ECO:0000313" key="2">
    <source>
        <dbReference type="Proteomes" id="UP000790709"/>
    </source>
</evidence>
<gene>
    <name evidence="1" type="ORF">BV22DRAFT_464247</name>
</gene>
<name>A0ACB8BHR8_9AGAM</name>
<keyword evidence="2" id="KW-1185">Reference proteome</keyword>
<dbReference type="Proteomes" id="UP000790709">
    <property type="component" value="Unassembled WGS sequence"/>
</dbReference>
<comment type="caution">
    <text evidence="1">The sequence shown here is derived from an EMBL/GenBank/DDBJ whole genome shotgun (WGS) entry which is preliminary data.</text>
</comment>
<accession>A0ACB8BHR8</accession>
<proteinExistence type="predicted"/>
<protein>
    <submittedName>
        <fullName evidence="1">Uncharacterized protein</fullName>
    </submittedName>
</protein>
<sequence>MTTLDDRTDNAVAETTSISDSKGMRLHASCPDQWPAHPAPCGFRVTETTYPPPPSVSFISSQCCCAELGCCSPPQNGYSLPLVGLGHEDFAENDSSCLPFRQTTKGVLPRACR</sequence>
<evidence type="ECO:0000313" key="1">
    <source>
        <dbReference type="EMBL" id="KAH7925047.1"/>
    </source>
</evidence>
<organism evidence="1 2">
    <name type="scientific">Leucogyrophana mollusca</name>
    <dbReference type="NCBI Taxonomy" id="85980"/>
    <lineage>
        <taxon>Eukaryota</taxon>
        <taxon>Fungi</taxon>
        <taxon>Dikarya</taxon>
        <taxon>Basidiomycota</taxon>
        <taxon>Agaricomycotina</taxon>
        <taxon>Agaricomycetes</taxon>
        <taxon>Agaricomycetidae</taxon>
        <taxon>Boletales</taxon>
        <taxon>Boletales incertae sedis</taxon>
        <taxon>Leucogyrophana</taxon>
    </lineage>
</organism>